<dbReference type="Gene3D" id="3.40.640.10">
    <property type="entry name" value="Type I PLP-dependent aspartate aminotransferase-like (Major domain)"/>
    <property type="match status" value="1"/>
</dbReference>
<dbReference type="SUPFAM" id="SSF53383">
    <property type="entry name" value="PLP-dependent transferases"/>
    <property type="match status" value="1"/>
</dbReference>
<dbReference type="PANTHER" id="PTHR43510">
    <property type="entry name" value="AMINOTRANSFERASE FUNCTION, HYPOTHETICAL (EUROFUNG)"/>
    <property type="match status" value="1"/>
</dbReference>
<accession>A0ABQ3VK68</accession>
<dbReference type="GO" id="GO:0008483">
    <property type="term" value="F:transaminase activity"/>
    <property type="evidence" value="ECO:0007669"/>
    <property type="project" value="UniProtKB-KW"/>
</dbReference>
<dbReference type="Gene3D" id="3.90.1150.10">
    <property type="entry name" value="Aspartate Aminotransferase, domain 1"/>
    <property type="match status" value="1"/>
</dbReference>
<dbReference type="EMBL" id="BNJJ01000009">
    <property type="protein sequence ID" value="GHO85516.1"/>
    <property type="molecule type" value="Genomic_DNA"/>
</dbReference>
<protein>
    <submittedName>
        <fullName evidence="2">Aminotransferase</fullName>
    </submittedName>
</protein>
<dbReference type="RefSeq" id="WP_201363166.1">
    <property type="nucleotide sequence ID" value="NZ_BNJJ01000009.1"/>
</dbReference>
<keyword evidence="2" id="KW-0808">Transferase</keyword>
<feature type="domain" description="Aminotransferase class I/classII large" evidence="1">
    <location>
        <begin position="50"/>
        <end position="352"/>
    </location>
</feature>
<proteinExistence type="predicted"/>
<dbReference type="Pfam" id="PF00155">
    <property type="entry name" value="Aminotran_1_2"/>
    <property type="match status" value="1"/>
</dbReference>
<dbReference type="CDD" id="cd00609">
    <property type="entry name" value="AAT_like"/>
    <property type="match status" value="1"/>
</dbReference>
<evidence type="ECO:0000259" key="1">
    <source>
        <dbReference type="Pfam" id="PF00155"/>
    </source>
</evidence>
<organism evidence="2 3">
    <name type="scientific">Dictyobacter formicarum</name>
    <dbReference type="NCBI Taxonomy" id="2778368"/>
    <lineage>
        <taxon>Bacteria</taxon>
        <taxon>Bacillati</taxon>
        <taxon>Chloroflexota</taxon>
        <taxon>Ktedonobacteria</taxon>
        <taxon>Ktedonobacterales</taxon>
        <taxon>Dictyobacteraceae</taxon>
        <taxon>Dictyobacter</taxon>
    </lineage>
</organism>
<evidence type="ECO:0000313" key="3">
    <source>
        <dbReference type="Proteomes" id="UP000635565"/>
    </source>
</evidence>
<sequence length="371" mass="41730">MHIPDFKLERYFAQWEFVAPYMLSSSDVDGYQMDELLALADPECRELWQNLSLGYTESAGHPLLRQQIARLYQQVPAENVLTFSGGEEAIFALTNVLLQRNDHAIVTWPGYQSLYSIAQAVGANVTLLELQEEQGWKLDPDALHKALRPNTRLIVINFPHNPTGAHLDRQTLDEVMAIAHEANAYLFSDESYRFLEYQLEQSLPGAADLSDKAISLGVMSKSFALAGLRIGWLATRDTALLQRVAAFKDYLSICNSAPSEILALIALRAHSQIIARSLDIIQSNQLLLDRFFSQWSGIFSWQPPQAGSIAFPRLRTSQPIAEFAQQLVQQEGVMLLPGTVYDHPGNNFRIGLGRKNMPEALLKLEHFLKQH</sequence>
<dbReference type="Proteomes" id="UP000635565">
    <property type="component" value="Unassembled WGS sequence"/>
</dbReference>
<keyword evidence="2" id="KW-0032">Aminotransferase</keyword>
<dbReference type="InterPro" id="IPR015421">
    <property type="entry name" value="PyrdxlP-dep_Trfase_major"/>
</dbReference>
<dbReference type="InterPro" id="IPR015424">
    <property type="entry name" value="PyrdxlP-dep_Trfase"/>
</dbReference>
<dbReference type="PANTHER" id="PTHR43510:SF1">
    <property type="entry name" value="AMINOTRANSFERASE FUNCTION, HYPOTHETICAL (EUROFUNG)"/>
    <property type="match status" value="1"/>
</dbReference>
<dbReference type="InterPro" id="IPR015422">
    <property type="entry name" value="PyrdxlP-dep_Trfase_small"/>
</dbReference>
<evidence type="ECO:0000313" key="2">
    <source>
        <dbReference type="EMBL" id="GHO85516.1"/>
    </source>
</evidence>
<comment type="caution">
    <text evidence="2">The sequence shown here is derived from an EMBL/GenBank/DDBJ whole genome shotgun (WGS) entry which is preliminary data.</text>
</comment>
<name>A0ABQ3VK68_9CHLR</name>
<reference evidence="2 3" key="1">
    <citation type="journal article" date="2021" name="Int. J. Syst. Evol. Microbiol.">
        <title>Reticulibacter mediterranei gen. nov., sp. nov., within the new family Reticulibacteraceae fam. nov., and Ktedonospora formicarum gen. nov., sp. nov., Ktedonobacter robiniae sp. nov., Dictyobacter formicarum sp. nov. and Dictyobacter arantiisoli sp. nov., belonging to the class Ktedonobacteria.</title>
        <authorList>
            <person name="Yabe S."/>
            <person name="Zheng Y."/>
            <person name="Wang C.M."/>
            <person name="Sakai Y."/>
            <person name="Abe K."/>
            <person name="Yokota A."/>
            <person name="Donadio S."/>
            <person name="Cavaletti L."/>
            <person name="Monciardini P."/>
        </authorList>
    </citation>
    <scope>NUCLEOTIDE SEQUENCE [LARGE SCALE GENOMIC DNA]</scope>
    <source>
        <strain evidence="2 3">SOSP1-9</strain>
    </source>
</reference>
<dbReference type="InterPro" id="IPR004839">
    <property type="entry name" value="Aminotransferase_I/II_large"/>
</dbReference>
<keyword evidence="3" id="KW-1185">Reference proteome</keyword>
<gene>
    <name evidence="2" type="ORF">KSZ_35220</name>
</gene>